<dbReference type="GO" id="GO:0033588">
    <property type="term" value="C:elongator holoenzyme complex"/>
    <property type="evidence" value="ECO:0007669"/>
    <property type="project" value="InterPro"/>
</dbReference>
<evidence type="ECO:0000313" key="10">
    <source>
        <dbReference type="EMBL" id="KXS10992.1"/>
    </source>
</evidence>
<keyword evidence="6" id="KW-0963">Cytoplasm</keyword>
<protein>
    <recommendedName>
        <fullName evidence="5">Elongator complex protein 4</fullName>
    </recommendedName>
</protein>
<dbReference type="EMBL" id="KQ965811">
    <property type="protein sequence ID" value="KXS10992.1"/>
    <property type="molecule type" value="Genomic_DNA"/>
</dbReference>
<dbReference type="Pfam" id="PF05625">
    <property type="entry name" value="PAXNEB"/>
    <property type="match status" value="1"/>
</dbReference>
<dbReference type="GO" id="GO:0008023">
    <property type="term" value="C:transcription elongation factor complex"/>
    <property type="evidence" value="ECO:0007669"/>
    <property type="project" value="TreeGrafter"/>
</dbReference>
<dbReference type="Proteomes" id="UP000070544">
    <property type="component" value="Unassembled WGS sequence"/>
</dbReference>
<keyword evidence="7" id="KW-0819">tRNA processing</keyword>
<dbReference type="OrthoDB" id="289162at2759"/>
<organism evidence="10 11">
    <name type="scientific">Gonapodya prolifera (strain JEL478)</name>
    <name type="common">Monoblepharis prolifera</name>
    <dbReference type="NCBI Taxonomy" id="1344416"/>
    <lineage>
        <taxon>Eukaryota</taxon>
        <taxon>Fungi</taxon>
        <taxon>Fungi incertae sedis</taxon>
        <taxon>Chytridiomycota</taxon>
        <taxon>Chytridiomycota incertae sedis</taxon>
        <taxon>Monoblepharidomycetes</taxon>
        <taxon>Monoblepharidales</taxon>
        <taxon>Gonapodyaceae</taxon>
        <taxon>Gonapodya</taxon>
    </lineage>
</organism>
<dbReference type="UniPathway" id="UPA00988"/>
<comment type="similarity">
    <text evidence="4">Belongs to the ELP4 family.</text>
</comment>
<evidence type="ECO:0000256" key="4">
    <source>
        <dbReference type="ARBA" id="ARBA00007573"/>
    </source>
</evidence>
<evidence type="ECO:0000256" key="5">
    <source>
        <dbReference type="ARBA" id="ARBA00020265"/>
    </source>
</evidence>
<sequence length="448" mass="48734">MKSSFRRVKASNSSTTTPLGNIIGVKRSPAGIGVLSTGTEIDSLLGGGVPLGSVSLLLEDRLTSYTDIICGCFIAEGVVGESTVYVAGDDVDAFFGNLPAALRTPNDQVFGREEESEHRPESSQEEMTIAWRYASLPRYSAPNVGQPVAQSAGKRVAFNQSSASRSDDGELLHSGVRVTFDFGKKMPPETIHAAGERVLRFDVAPRDEMKQVYDPFEKILHDIAGVAPLTSSSTSGTPVAPLRIVIRSLLGVAWLSALSHNFGTTTPLARHAERVYRFLHSLRVLVRDRHASAIVTMPTHLFDAGSTGGLSQSLLRRLEHAADGVIELESFDGTMRSVHPAFKQDYHGLVLPHKLHRPGTLTHLSRTPELELRNLAFRLRRKRFSVEPFHLPPDLSEPKQATARSSQDQIVDVRTSFNKHKGLHGGGDQTNVGSHAKKGIASGQNVDF</sequence>
<proteinExistence type="inferred from homology"/>
<dbReference type="CDD" id="cd19494">
    <property type="entry name" value="Elp4"/>
    <property type="match status" value="1"/>
</dbReference>
<dbReference type="OMA" id="NTTMWDD"/>
<dbReference type="PANTHER" id="PTHR12896:SF1">
    <property type="entry name" value="ELONGATOR COMPLEX PROTEIN 4"/>
    <property type="match status" value="1"/>
</dbReference>
<evidence type="ECO:0000256" key="6">
    <source>
        <dbReference type="ARBA" id="ARBA00022490"/>
    </source>
</evidence>
<feature type="region of interest" description="Disordered" evidence="9">
    <location>
        <begin position="420"/>
        <end position="448"/>
    </location>
</feature>
<evidence type="ECO:0000256" key="2">
    <source>
        <dbReference type="ARBA" id="ARBA00004496"/>
    </source>
</evidence>
<evidence type="ECO:0000256" key="3">
    <source>
        <dbReference type="ARBA" id="ARBA00005043"/>
    </source>
</evidence>
<dbReference type="Gene3D" id="3.40.50.300">
    <property type="entry name" value="P-loop containing nucleotide triphosphate hydrolases"/>
    <property type="match status" value="1"/>
</dbReference>
<dbReference type="GO" id="GO:0002098">
    <property type="term" value="P:tRNA wobble uridine modification"/>
    <property type="evidence" value="ECO:0007669"/>
    <property type="project" value="InterPro"/>
</dbReference>
<evidence type="ECO:0000256" key="8">
    <source>
        <dbReference type="ARBA" id="ARBA00023242"/>
    </source>
</evidence>
<evidence type="ECO:0000256" key="9">
    <source>
        <dbReference type="SAM" id="MobiDB-lite"/>
    </source>
</evidence>
<comment type="pathway">
    <text evidence="3">tRNA modification; 5-methoxycarbonylmethyl-2-thiouridine-tRNA biosynthesis.</text>
</comment>
<keyword evidence="8" id="KW-0539">Nucleus</keyword>
<dbReference type="InterPro" id="IPR027417">
    <property type="entry name" value="P-loop_NTPase"/>
</dbReference>
<gene>
    <name evidence="10" type="ORF">M427DRAFT_148226</name>
</gene>
<comment type="subcellular location">
    <subcellularLocation>
        <location evidence="2">Cytoplasm</location>
    </subcellularLocation>
    <subcellularLocation>
        <location evidence="1">Nucleus</location>
    </subcellularLocation>
</comment>
<reference evidence="10 11" key="1">
    <citation type="journal article" date="2015" name="Genome Biol. Evol.">
        <title>Phylogenomic analyses indicate that early fungi evolved digesting cell walls of algal ancestors of land plants.</title>
        <authorList>
            <person name="Chang Y."/>
            <person name="Wang S."/>
            <person name="Sekimoto S."/>
            <person name="Aerts A.L."/>
            <person name="Choi C."/>
            <person name="Clum A."/>
            <person name="LaButti K.M."/>
            <person name="Lindquist E.A."/>
            <person name="Yee Ngan C."/>
            <person name="Ohm R.A."/>
            <person name="Salamov A.A."/>
            <person name="Grigoriev I.V."/>
            <person name="Spatafora J.W."/>
            <person name="Berbee M.L."/>
        </authorList>
    </citation>
    <scope>NUCLEOTIDE SEQUENCE [LARGE SCALE GENOMIC DNA]</scope>
    <source>
        <strain evidence="10 11">JEL478</strain>
    </source>
</reference>
<accession>A0A139A2K1</accession>
<dbReference type="AlphaFoldDB" id="A0A139A2K1"/>
<evidence type="ECO:0000256" key="1">
    <source>
        <dbReference type="ARBA" id="ARBA00004123"/>
    </source>
</evidence>
<dbReference type="STRING" id="1344416.A0A139A2K1"/>
<dbReference type="InterPro" id="IPR008728">
    <property type="entry name" value="Elongator_complex_protein_4"/>
</dbReference>
<dbReference type="PANTHER" id="PTHR12896">
    <property type="entry name" value="PAX6 NEIGHBOR PROTEIN PAXNEB"/>
    <property type="match status" value="1"/>
</dbReference>
<evidence type="ECO:0000256" key="7">
    <source>
        <dbReference type="ARBA" id="ARBA00022694"/>
    </source>
</evidence>
<dbReference type="GO" id="GO:0005737">
    <property type="term" value="C:cytoplasm"/>
    <property type="evidence" value="ECO:0007669"/>
    <property type="project" value="UniProtKB-SubCell"/>
</dbReference>
<keyword evidence="11" id="KW-1185">Reference proteome</keyword>
<evidence type="ECO:0000313" key="11">
    <source>
        <dbReference type="Proteomes" id="UP000070544"/>
    </source>
</evidence>
<name>A0A139A2K1_GONPJ</name>